<evidence type="ECO:0000256" key="1">
    <source>
        <dbReference type="ARBA" id="ARBA00004162"/>
    </source>
</evidence>
<dbReference type="AlphaFoldDB" id="A0A3G9G633"/>
<dbReference type="GO" id="GO:0005886">
    <property type="term" value="C:plasma membrane"/>
    <property type="evidence" value="ECO:0007669"/>
    <property type="project" value="UniProtKB-SubCell"/>
</dbReference>
<keyword evidence="5 8" id="KW-1133">Transmembrane helix</keyword>
<sequence>MGAKLGGGGGSRYNVEQNSEINVTPFVDIMLVLLIIFMVSAPMATVSIKLDMPPPVPNLTQQEKPKDPVFISIQGTDDIYIGAKKTSLATLPADLAVALESSNPTEERVLVRGDADIEYNDFMSVLNTLQDNGYFKVALINEDLS</sequence>
<dbReference type="GO" id="GO:0022857">
    <property type="term" value="F:transmembrane transporter activity"/>
    <property type="evidence" value="ECO:0007669"/>
    <property type="project" value="InterPro"/>
</dbReference>
<dbReference type="InterPro" id="IPR003400">
    <property type="entry name" value="ExbD"/>
</dbReference>
<keyword evidence="4 7" id="KW-0812">Transmembrane</keyword>
<dbReference type="PANTHER" id="PTHR30558:SF9">
    <property type="entry name" value="BIOPOLYMER TRANSPORT PROTEIN EXBD"/>
    <property type="match status" value="1"/>
</dbReference>
<comment type="subcellular location">
    <subcellularLocation>
        <location evidence="1">Cell membrane</location>
        <topology evidence="1">Single-pass membrane protein</topology>
    </subcellularLocation>
    <subcellularLocation>
        <location evidence="7">Cell membrane</location>
        <topology evidence="7">Single-pass type II membrane protein</topology>
    </subcellularLocation>
</comment>
<dbReference type="OrthoDB" id="9798629at2"/>
<dbReference type="EMBL" id="AP018827">
    <property type="protein sequence ID" value="BBF79698.1"/>
    <property type="molecule type" value="Genomic_DNA"/>
</dbReference>
<evidence type="ECO:0000313" key="10">
    <source>
        <dbReference type="Proteomes" id="UP000278756"/>
    </source>
</evidence>
<dbReference type="GO" id="GO:0015031">
    <property type="term" value="P:protein transport"/>
    <property type="evidence" value="ECO:0007669"/>
    <property type="project" value="UniProtKB-KW"/>
</dbReference>
<organism evidence="9 10">
    <name type="scientific">Asticcacaulis excentricus</name>
    <dbReference type="NCBI Taxonomy" id="78587"/>
    <lineage>
        <taxon>Bacteria</taxon>
        <taxon>Pseudomonadati</taxon>
        <taxon>Pseudomonadota</taxon>
        <taxon>Alphaproteobacteria</taxon>
        <taxon>Caulobacterales</taxon>
        <taxon>Caulobacteraceae</taxon>
        <taxon>Asticcacaulis</taxon>
    </lineage>
</organism>
<dbReference type="Pfam" id="PF02472">
    <property type="entry name" value="ExbD"/>
    <property type="match status" value="1"/>
</dbReference>
<evidence type="ECO:0000256" key="6">
    <source>
        <dbReference type="ARBA" id="ARBA00023136"/>
    </source>
</evidence>
<accession>A0A3G9G633</accession>
<keyword evidence="3" id="KW-1003">Cell membrane</keyword>
<keyword evidence="6 8" id="KW-0472">Membrane</keyword>
<dbReference type="RefSeq" id="WP_126419687.1">
    <property type="nucleotide sequence ID" value="NZ_AP018827.1"/>
</dbReference>
<evidence type="ECO:0000256" key="2">
    <source>
        <dbReference type="ARBA" id="ARBA00005811"/>
    </source>
</evidence>
<keyword evidence="7" id="KW-0653">Protein transport</keyword>
<evidence type="ECO:0000256" key="5">
    <source>
        <dbReference type="ARBA" id="ARBA00022989"/>
    </source>
</evidence>
<evidence type="ECO:0000256" key="3">
    <source>
        <dbReference type="ARBA" id="ARBA00022475"/>
    </source>
</evidence>
<feature type="transmembrane region" description="Helical" evidence="8">
    <location>
        <begin position="29"/>
        <end position="48"/>
    </location>
</feature>
<protein>
    <submittedName>
        <fullName evidence="9">Biopolymer transport protein ExbD</fullName>
    </submittedName>
</protein>
<reference evidence="10" key="2">
    <citation type="journal article" date="2017" name="Plant Physiol. Biochem.">
        <title>Differential oxidative and antioxidative response of duckweed Lemna minor toward plant growth promoting/inhibiting bacteria.</title>
        <authorList>
            <person name="Ishizawa H."/>
            <person name="Kuroda M."/>
            <person name="Morikawa M."/>
            <person name="Ike M."/>
        </authorList>
    </citation>
    <scope>NUCLEOTIDE SEQUENCE [LARGE SCALE GENOMIC DNA]</scope>
    <source>
        <strain evidence="10">M6</strain>
    </source>
</reference>
<dbReference type="Proteomes" id="UP000278756">
    <property type="component" value="Chromosome 1"/>
</dbReference>
<reference evidence="10" key="1">
    <citation type="journal article" date="2017" name="Biotechnol. Biofuels">
        <title>Evaluation of environmental bacterial communities as a factor affecting the growth of duckweed Lemna minor.</title>
        <authorList>
            <person name="Ishizawa H."/>
            <person name="Kuroda M."/>
            <person name="Morikawa M."/>
            <person name="Ike M."/>
        </authorList>
    </citation>
    <scope>NUCLEOTIDE SEQUENCE [LARGE SCALE GENOMIC DNA]</scope>
    <source>
        <strain evidence="10">M6</strain>
    </source>
</reference>
<evidence type="ECO:0000256" key="7">
    <source>
        <dbReference type="RuleBase" id="RU003879"/>
    </source>
</evidence>
<gene>
    <name evidence="9" type="ORF">EM6_0268</name>
</gene>
<evidence type="ECO:0000313" key="9">
    <source>
        <dbReference type="EMBL" id="BBF79698.1"/>
    </source>
</evidence>
<keyword evidence="7" id="KW-0813">Transport</keyword>
<comment type="similarity">
    <text evidence="2 7">Belongs to the ExbD/TolR family.</text>
</comment>
<dbReference type="Gene3D" id="3.30.420.270">
    <property type="match status" value="1"/>
</dbReference>
<evidence type="ECO:0000256" key="4">
    <source>
        <dbReference type="ARBA" id="ARBA00022692"/>
    </source>
</evidence>
<proteinExistence type="inferred from homology"/>
<evidence type="ECO:0000256" key="8">
    <source>
        <dbReference type="SAM" id="Phobius"/>
    </source>
</evidence>
<name>A0A3G9G633_9CAUL</name>
<dbReference type="PANTHER" id="PTHR30558">
    <property type="entry name" value="EXBD MEMBRANE COMPONENT OF PMF-DRIVEN MACROMOLECULE IMPORT SYSTEM"/>
    <property type="match status" value="1"/>
</dbReference>